<evidence type="ECO:0000259" key="1">
    <source>
        <dbReference type="Pfam" id="PF07045"/>
    </source>
</evidence>
<dbReference type="SUPFAM" id="SSF54909">
    <property type="entry name" value="Dimeric alpha+beta barrel"/>
    <property type="match status" value="1"/>
</dbReference>
<dbReference type="AlphaFoldDB" id="A0AAP2GNZ3"/>
<protein>
    <submittedName>
        <fullName evidence="2">DUF1330 domain-containing protein</fullName>
    </submittedName>
</protein>
<gene>
    <name evidence="2" type="ORF">KK083_08940</name>
</gene>
<dbReference type="Pfam" id="PF07045">
    <property type="entry name" value="DUF1330"/>
    <property type="match status" value="1"/>
</dbReference>
<dbReference type="Proteomes" id="UP001319200">
    <property type="component" value="Unassembled WGS sequence"/>
</dbReference>
<feature type="domain" description="DUF1330" evidence="1">
    <location>
        <begin position="15"/>
        <end position="97"/>
    </location>
</feature>
<dbReference type="InterPro" id="IPR011008">
    <property type="entry name" value="Dimeric_a/b-barrel"/>
</dbReference>
<proteinExistence type="predicted"/>
<keyword evidence="3" id="KW-1185">Reference proteome</keyword>
<evidence type="ECO:0000313" key="2">
    <source>
        <dbReference type="EMBL" id="MBT1696997.1"/>
    </source>
</evidence>
<dbReference type="InterPro" id="IPR010753">
    <property type="entry name" value="DUF1330"/>
</dbReference>
<accession>A0AAP2GNZ3</accession>
<dbReference type="EMBL" id="JAHESF010000007">
    <property type="protein sequence ID" value="MBT1696997.1"/>
    <property type="molecule type" value="Genomic_DNA"/>
</dbReference>
<reference evidence="2 3" key="1">
    <citation type="submission" date="2021-05" db="EMBL/GenBank/DDBJ databases">
        <title>A Polyphasic approach of four new species of the genus Ohtaekwangia: Ohtaekwangia histidinii sp. nov., Ohtaekwangia cretensis sp. nov., Ohtaekwangia indiensis sp. nov., Ohtaekwangia reichenbachii sp. nov. from diverse environment.</title>
        <authorList>
            <person name="Octaviana S."/>
        </authorList>
    </citation>
    <scope>NUCLEOTIDE SEQUENCE [LARGE SCALE GENOMIC DNA]</scope>
    <source>
        <strain evidence="2 3">PWU4</strain>
    </source>
</reference>
<sequence length="100" mass="11790">MIWLTQLIYIKEGEERTFDDFEAVAIPLIAKHRGKLLMRYRPSPEDVIDGTLEKPYEIHVVTFDDDADLQAFFRDEERKKMLHLKEQSVREVVLIKGSKV</sequence>
<organism evidence="2 3">
    <name type="scientific">Chryseosolibacter histidini</name>
    <dbReference type="NCBI Taxonomy" id="2782349"/>
    <lineage>
        <taxon>Bacteria</taxon>
        <taxon>Pseudomonadati</taxon>
        <taxon>Bacteroidota</taxon>
        <taxon>Cytophagia</taxon>
        <taxon>Cytophagales</taxon>
        <taxon>Chryseotaleaceae</taxon>
        <taxon>Chryseosolibacter</taxon>
    </lineage>
</organism>
<evidence type="ECO:0000313" key="3">
    <source>
        <dbReference type="Proteomes" id="UP001319200"/>
    </source>
</evidence>
<dbReference type="Gene3D" id="3.30.70.100">
    <property type="match status" value="1"/>
</dbReference>
<dbReference type="RefSeq" id="WP_254162639.1">
    <property type="nucleotide sequence ID" value="NZ_JAHESF010000007.1"/>
</dbReference>
<name>A0AAP2GNZ3_9BACT</name>
<comment type="caution">
    <text evidence="2">The sequence shown here is derived from an EMBL/GenBank/DDBJ whole genome shotgun (WGS) entry which is preliminary data.</text>
</comment>